<reference evidence="2" key="1">
    <citation type="submission" date="2018-04" db="EMBL/GenBank/DDBJ databases">
        <title>Transcriptome of Schizaphis graminum biotype I.</title>
        <authorList>
            <person name="Scully E.D."/>
            <person name="Geib S.M."/>
            <person name="Palmer N.A."/>
            <person name="Koch K."/>
            <person name="Bradshaw J."/>
            <person name="Heng-Moss T."/>
            <person name="Sarath G."/>
        </authorList>
    </citation>
    <scope>NUCLEOTIDE SEQUENCE</scope>
</reference>
<evidence type="ECO:0000256" key="1">
    <source>
        <dbReference type="SAM" id="MobiDB-lite"/>
    </source>
</evidence>
<dbReference type="AlphaFoldDB" id="A0A2S2P259"/>
<protein>
    <submittedName>
        <fullName evidence="2">Uncharacterized protein</fullName>
    </submittedName>
</protein>
<evidence type="ECO:0000313" key="2">
    <source>
        <dbReference type="EMBL" id="MBY23510.1"/>
    </source>
</evidence>
<sequence length="105" mass="12308">MKMSIIMCTTAACIHTHTLHSPQSPPSSPFLRSSAMRIKYKYSNNRNTNNYPWVPPRSLFWPDSDINPIRRRRLSVFLAHGNNRLEEEGQRPITRRRETSVNNKE</sequence>
<proteinExistence type="predicted"/>
<feature type="compositionally biased region" description="Basic and acidic residues" evidence="1">
    <location>
        <begin position="83"/>
        <end position="105"/>
    </location>
</feature>
<feature type="region of interest" description="Disordered" evidence="1">
    <location>
        <begin position="82"/>
        <end position="105"/>
    </location>
</feature>
<name>A0A2S2P259_SCHGA</name>
<dbReference type="EMBL" id="GGMR01010891">
    <property type="protein sequence ID" value="MBY23510.1"/>
    <property type="molecule type" value="Transcribed_RNA"/>
</dbReference>
<organism evidence="2">
    <name type="scientific">Schizaphis graminum</name>
    <name type="common">Green bug aphid</name>
    <dbReference type="NCBI Taxonomy" id="13262"/>
    <lineage>
        <taxon>Eukaryota</taxon>
        <taxon>Metazoa</taxon>
        <taxon>Ecdysozoa</taxon>
        <taxon>Arthropoda</taxon>
        <taxon>Hexapoda</taxon>
        <taxon>Insecta</taxon>
        <taxon>Pterygota</taxon>
        <taxon>Neoptera</taxon>
        <taxon>Paraneoptera</taxon>
        <taxon>Hemiptera</taxon>
        <taxon>Sternorrhyncha</taxon>
        <taxon>Aphidomorpha</taxon>
        <taxon>Aphidoidea</taxon>
        <taxon>Aphididae</taxon>
        <taxon>Aphidini</taxon>
        <taxon>Schizaphis</taxon>
    </lineage>
</organism>
<accession>A0A2S2P259</accession>
<gene>
    <name evidence="2" type="ORF">g.90730</name>
</gene>